<dbReference type="SUPFAM" id="SSF109604">
    <property type="entry name" value="HD-domain/PDEase-like"/>
    <property type="match status" value="1"/>
</dbReference>
<proteinExistence type="predicted"/>
<evidence type="ECO:0000313" key="2">
    <source>
        <dbReference type="Proteomes" id="UP000240381"/>
    </source>
</evidence>
<evidence type="ECO:0000313" key="1">
    <source>
        <dbReference type="EMBL" id="PSN99460.1"/>
    </source>
</evidence>
<reference evidence="1 2" key="1">
    <citation type="submission" date="2017-04" db="EMBL/GenBank/DDBJ databases">
        <title>Novel microbial lineages endemic to geothermal iron-oxide mats fill important gaps in the evolutionary history of Archaea.</title>
        <authorList>
            <person name="Jay Z.J."/>
            <person name="Beam J.P."/>
            <person name="Dlakic M."/>
            <person name="Rusch D.B."/>
            <person name="Kozubal M.A."/>
            <person name="Inskeep W.P."/>
        </authorList>
    </citation>
    <scope>NUCLEOTIDE SEQUENCE [LARGE SCALE GENOMIC DNA]</scope>
    <source>
        <strain evidence="1">ECH_B_SAG-F08</strain>
    </source>
</reference>
<protein>
    <recommendedName>
        <fullName evidence="3">Phosphohydrolase</fullName>
    </recommendedName>
</protein>
<organism evidence="1 2">
    <name type="scientific">Candidatus Marsarchaeota G2 archaeon ECH_B_SAG-F08</name>
    <dbReference type="NCBI Taxonomy" id="1978165"/>
    <lineage>
        <taxon>Archaea</taxon>
        <taxon>Candidatus Marsarchaeota</taxon>
        <taxon>Candidatus Marsarchaeota group 2</taxon>
    </lineage>
</organism>
<gene>
    <name evidence="1" type="ORF">B9Q11_00890</name>
</gene>
<evidence type="ECO:0008006" key="3">
    <source>
        <dbReference type="Google" id="ProtNLM"/>
    </source>
</evidence>
<sequence length="82" mass="9405">MNKKFYSEIMDPIHGYISFTEIERKIIDTETFQRLHRLKQLGMAFVVYPGGIHTRFSHSIGAMHLAGLSAQKLIEDGRSIII</sequence>
<dbReference type="Proteomes" id="UP000240381">
    <property type="component" value="Unassembled WGS sequence"/>
</dbReference>
<dbReference type="AlphaFoldDB" id="A0A2R6BLI8"/>
<dbReference type="PANTHER" id="PTHR11373">
    <property type="entry name" value="DEOXYNUCLEOSIDE TRIPHOSPHATE TRIPHOSPHOHYDROLASE"/>
    <property type="match status" value="1"/>
</dbReference>
<accession>A0A2R6BLI8</accession>
<dbReference type="InterPro" id="IPR050135">
    <property type="entry name" value="dGTPase-like"/>
</dbReference>
<dbReference type="Gene3D" id="1.10.3210.10">
    <property type="entry name" value="Hypothetical protein af1432"/>
    <property type="match status" value="1"/>
</dbReference>
<dbReference type="GO" id="GO:0008832">
    <property type="term" value="F:dGTPase activity"/>
    <property type="evidence" value="ECO:0007669"/>
    <property type="project" value="TreeGrafter"/>
</dbReference>
<comment type="caution">
    <text evidence="1">The sequence shown here is derived from an EMBL/GenBank/DDBJ whole genome shotgun (WGS) entry which is preliminary data.</text>
</comment>
<dbReference type="EMBL" id="NEXM01000015">
    <property type="protein sequence ID" value="PSN99460.1"/>
    <property type="molecule type" value="Genomic_DNA"/>
</dbReference>
<dbReference type="PANTHER" id="PTHR11373:SF4">
    <property type="entry name" value="DEOXYNUCLEOSIDE TRIPHOSPHATE TRIPHOSPHOHYDROLASE SAMHD1"/>
    <property type="match status" value="1"/>
</dbReference>
<dbReference type="GO" id="GO:0006203">
    <property type="term" value="P:dGTP catabolic process"/>
    <property type="evidence" value="ECO:0007669"/>
    <property type="project" value="TreeGrafter"/>
</dbReference>
<name>A0A2R6BLI8_9ARCH</name>